<dbReference type="Gene3D" id="2.130.10.10">
    <property type="entry name" value="YVTN repeat-like/Quinoprotein amine dehydrogenase"/>
    <property type="match status" value="1"/>
</dbReference>
<dbReference type="GO" id="GO:0005634">
    <property type="term" value="C:nucleus"/>
    <property type="evidence" value="ECO:0007669"/>
    <property type="project" value="InterPro"/>
</dbReference>
<keyword evidence="3" id="KW-1185">Reference proteome</keyword>
<dbReference type="Pfam" id="PF03178">
    <property type="entry name" value="CPSF_A"/>
    <property type="match status" value="1"/>
</dbReference>
<dbReference type="STRING" id="42251.A0A2T7A2L4"/>
<proteinExistence type="predicted"/>
<comment type="caution">
    <text evidence="2">The sequence shown here is derived from an EMBL/GenBank/DDBJ whole genome shotgun (WGS) entry which is preliminary data.</text>
</comment>
<dbReference type="InterPro" id="IPR050358">
    <property type="entry name" value="RSE1/DDB1/CFT1"/>
</dbReference>
<accession>A0A2T7A2L4</accession>
<evidence type="ECO:0000313" key="2">
    <source>
        <dbReference type="EMBL" id="PUU81987.1"/>
    </source>
</evidence>
<dbReference type="AlphaFoldDB" id="A0A2T7A2L4"/>
<sequence length="340" mass="37793">METEGKIYRYIVVGTGYINVTASSLLKGRVLILSVVLGPSGLVEVRRRYQIPCEAPVYSLAPYSSSSLVFCSGHNINMRTLNTQTKKFDIVAEKKLRSPAVQITVAEPWIHLSCGEDSMLVLKFEDDKFNGLFSDEVARNGFHHFQLFQGFFLATDKELGVVGLWQPPDRRNVESLVTVVEAELTSSISRIRQGNLRPPWYMKGTPPGTKASGKDLIASGIDGSMFHLTLLEEDSLHLLRYIQDLYRTKAGIGRHSPQDPENGVRDPRMGHVDGDILVAVLKLGNEWLREMLMKLDETGGSALAGFTELVGRVQGIFQEESDPIDAAMKYMNELVHGVVL</sequence>
<dbReference type="PANTHER" id="PTHR10644">
    <property type="entry name" value="DNA REPAIR/RNA PROCESSING CPSF FAMILY"/>
    <property type="match status" value="1"/>
</dbReference>
<dbReference type="Proteomes" id="UP000244722">
    <property type="component" value="Unassembled WGS sequence"/>
</dbReference>
<dbReference type="EMBL" id="NESQ01000035">
    <property type="protein sequence ID" value="PUU81987.1"/>
    <property type="molecule type" value="Genomic_DNA"/>
</dbReference>
<protein>
    <recommendedName>
        <fullName evidence="1">RSE1/DDB1/CPSF1 C-terminal domain-containing protein</fullName>
    </recommendedName>
</protein>
<feature type="domain" description="RSE1/DDB1/CPSF1 C-terminal" evidence="1">
    <location>
        <begin position="7"/>
        <end position="244"/>
    </location>
</feature>
<name>A0A2T7A2L4_TUBBO</name>
<dbReference type="GO" id="GO:0003676">
    <property type="term" value="F:nucleic acid binding"/>
    <property type="evidence" value="ECO:0007669"/>
    <property type="project" value="InterPro"/>
</dbReference>
<evidence type="ECO:0000259" key="1">
    <source>
        <dbReference type="Pfam" id="PF03178"/>
    </source>
</evidence>
<dbReference type="OrthoDB" id="20774at2759"/>
<dbReference type="InterPro" id="IPR015943">
    <property type="entry name" value="WD40/YVTN_repeat-like_dom_sf"/>
</dbReference>
<dbReference type="InterPro" id="IPR004871">
    <property type="entry name" value="RSE1/DDB1/CPSF1_C"/>
</dbReference>
<evidence type="ECO:0000313" key="3">
    <source>
        <dbReference type="Proteomes" id="UP000244722"/>
    </source>
</evidence>
<gene>
    <name evidence="2" type="ORF">B9Z19DRAFT_969653</name>
</gene>
<organism evidence="2 3">
    <name type="scientific">Tuber borchii</name>
    <name type="common">White truffle</name>
    <dbReference type="NCBI Taxonomy" id="42251"/>
    <lineage>
        <taxon>Eukaryota</taxon>
        <taxon>Fungi</taxon>
        <taxon>Dikarya</taxon>
        <taxon>Ascomycota</taxon>
        <taxon>Pezizomycotina</taxon>
        <taxon>Pezizomycetes</taxon>
        <taxon>Pezizales</taxon>
        <taxon>Tuberaceae</taxon>
        <taxon>Tuber</taxon>
    </lineage>
</organism>
<reference evidence="2 3" key="1">
    <citation type="submission" date="2017-04" db="EMBL/GenBank/DDBJ databases">
        <title>Draft genome sequence of Tuber borchii Vittad., a whitish edible truffle.</title>
        <authorList>
            <consortium name="DOE Joint Genome Institute"/>
            <person name="Murat C."/>
            <person name="Kuo A."/>
            <person name="Barry K.W."/>
            <person name="Clum A."/>
            <person name="Dockter R.B."/>
            <person name="Fauchery L."/>
            <person name="Iotti M."/>
            <person name="Kohler A."/>
            <person name="Labutti K."/>
            <person name="Lindquist E.A."/>
            <person name="Lipzen A."/>
            <person name="Ohm R.A."/>
            <person name="Wang M."/>
            <person name="Grigoriev I.V."/>
            <person name="Zambonelli A."/>
            <person name="Martin F.M."/>
        </authorList>
    </citation>
    <scope>NUCLEOTIDE SEQUENCE [LARGE SCALE GENOMIC DNA]</scope>
    <source>
        <strain evidence="2 3">Tbo3840</strain>
    </source>
</reference>